<dbReference type="Proteomes" id="UP001501126">
    <property type="component" value="Unassembled WGS sequence"/>
</dbReference>
<name>A0ABN1MR27_9FLAO</name>
<keyword evidence="2" id="KW-1185">Reference proteome</keyword>
<reference evidence="1 2" key="1">
    <citation type="journal article" date="2019" name="Int. J. Syst. Evol. Microbiol.">
        <title>The Global Catalogue of Microorganisms (GCM) 10K type strain sequencing project: providing services to taxonomists for standard genome sequencing and annotation.</title>
        <authorList>
            <consortium name="The Broad Institute Genomics Platform"/>
            <consortium name="The Broad Institute Genome Sequencing Center for Infectious Disease"/>
            <person name="Wu L."/>
            <person name="Ma J."/>
        </authorList>
    </citation>
    <scope>NUCLEOTIDE SEQUENCE [LARGE SCALE GENOMIC DNA]</scope>
    <source>
        <strain evidence="1 2">JCM 16083</strain>
    </source>
</reference>
<evidence type="ECO:0000313" key="1">
    <source>
        <dbReference type="EMBL" id="GAA0875752.1"/>
    </source>
</evidence>
<gene>
    <name evidence="1" type="ORF">GCM10009118_21610</name>
</gene>
<dbReference type="RefSeq" id="WP_343787566.1">
    <property type="nucleotide sequence ID" value="NZ_BAAAFH010000011.1"/>
</dbReference>
<organism evidence="1 2">
    <name type="scientific">Wandonia haliotis</name>
    <dbReference type="NCBI Taxonomy" id="574963"/>
    <lineage>
        <taxon>Bacteria</taxon>
        <taxon>Pseudomonadati</taxon>
        <taxon>Bacteroidota</taxon>
        <taxon>Flavobacteriia</taxon>
        <taxon>Flavobacteriales</taxon>
        <taxon>Crocinitomicaceae</taxon>
        <taxon>Wandonia</taxon>
    </lineage>
</organism>
<evidence type="ECO:0000313" key="2">
    <source>
        <dbReference type="Proteomes" id="UP001501126"/>
    </source>
</evidence>
<dbReference type="PROSITE" id="PS51257">
    <property type="entry name" value="PROKAR_LIPOPROTEIN"/>
    <property type="match status" value="1"/>
</dbReference>
<protein>
    <recommendedName>
        <fullName evidence="3">Lipoprotein</fullName>
    </recommendedName>
</protein>
<evidence type="ECO:0008006" key="3">
    <source>
        <dbReference type="Google" id="ProtNLM"/>
    </source>
</evidence>
<dbReference type="EMBL" id="BAAAFH010000011">
    <property type="protein sequence ID" value="GAA0875752.1"/>
    <property type="molecule type" value="Genomic_DNA"/>
</dbReference>
<proteinExistence type="predicted"/>
<sequence length="218" mass="25184">MRLLEVIIIVVFFLLSCEYVTDAEGEKQIGVVADSSVSKMEEERRSVKTLSLISFLDAPIDLQKYKKSKNNQYTTTSVSNKKDYYFQPKIENAIYYTYYYSSESVKDSKRIDQVIVFKHGENKHVYNDETEILIELRVFNNDSDLGEANLVGLTKGELESRFGSDYLLSNNRLIYSDKNKVLIIKLNGSKVKAYYYIKLNTEKLDANFIGQLIKQSQL</sequence>
<comment type="caution">
    <text evidence="1">The sequence shown here is derived from an EMBL/GenBank/DDBJ whole genome shotgun (WGS) entry which is preliminary data.</text>
</comment>
<accession>A0ABN1MR27</accession>